<proteinExistence type="predicted"/>
<dbReference type="RefSeq" id="WP_025218448.1">
    <property type="nucleotide sequence ID" value="NZ_CP006837.1"/>
</dbReference>
<organism evidence="1 2">
    <name type="scientific">Lysinibacillus varians</name>
    <dbReference type="NCBI Taxonomy" id="1145276"/>
    <lineage>
        <taxon>Bacteria</taxon>
        <taxon>Bacillati</taxon>
        <taxon>Bacillota</taxon>
        <taxon>Bacilli</taxon>
        <taxon>Bacillales</taxon>
        <taxon>Bacillaceae</taxon>
        <taxon>Lysinibacillus</taxon>
    </lineage>
</organism>
<evidence type="ECO:0000313" key="1">
    <source>
        <dbReference type="EMBL" id="TKI63036.1"/>
    </source>
</evidence>
<protein>
    <submittedName>
        <fullName evidence="1">Uncharacterized protein</fullName>
    </submittedName>
</protein>
<keyword evidence="2" id="KW-1185">Reference proteome</keyword>
<accession>A0ABY2TDD8</accession>
<comment type="caution">
    <text evidence="1">The sequence shown here is derived from an EMBL/GenBank/DDBJ whole genome shotgun (WGS) entry which is preliminary data.</text>
</comment>
<sequence length="151" mass="16747">MDTQQIIVSLSNKLNGKPFSDHEDNVTRRNRLGVPYCNGNERWVDGQTGTSEITVSVENESDIFNVKVSCHVKLSYTAKYKRKIFHGIGCEYDTEDLDCSGTLEFDAILTMGGGTIQNLSNVSPTPSGGHDSTRMCEEGIHEDVLNQLFVK</sequence>
<evidence type="ECO:0000313" key="2">
    <source>
        <dbReference type="Proteomes" id="UP000308539"/>
    </source>
</evidence>
<reference evidence="1 2" key="1">
    <citation type="submission" date="2019-04" db="EMBL/GenBank/DDBJ databases">
        <title>Lysinibacillus genome sequencing.</title>
        <authorList>
            <person name="Dunlap C."/>
        </authorList>
    </citation>
    <scope>NUCLEOTIDE SEQUENCE [LARGE SCALE GENOMIC DNA]</scope>
    <source>
        <strain evidence="1 2">NBRC 109424</strain>
    </source>
</reference>
<dbReference type="EMBL" id="SZPV01000023">
    <property type="protein sequence ID" value="TKI63036.1"/>
    <property type="molecule type" value="Genomic_DNA"/>
</dbReference>
<name>A0ABY2TDD8_9BACI</name>
<dbReference type="Proteomes" id="UP000308539">
    <property type="component" value="Unassembled WGS sequence"/>
</dbReference>
<gene>
    <name evidence="1" type="ORF">FC752_12080</name>
</gene>